<dbReference type="GO" id="GO:0005737">
    <property type="term" value="C:cytoplasm"/>
    <property type="evidence" value="ECO:0007669"/>
    <property type="project" value="InterPro"/>
</dbReference>
<dbReference type="SUPFAM" id="SSF47616">
    <property type="entry name" value="GST C-terminal domain-like"/>
    <property type="match status" value="1"/>
</dbReference>
<dbReference type="Gene3D" id="1.20.1050.10">
    <property type="match status" value="1"/>
</dbReference>
<keyword evidence="1" id="KW-0560">Oxidoreductase</keyword>
<feature type="region of interest" description="Disordered" evidence="2">
    <location>
        <begin position="1"/>
        <end position="24"/>
    </location>
</feature>
<dbReference type="InterPro" id="IPR036249">
    <property type="entry name" value="Thioredoxin-like_sf"/>
</dbReference>
<evidence type="ECO:0000259" key="4">
    <source>
        <dbReference type="PROSITE" id="PS50405"/>
    </source>
</evidence>
<dbReference type="GO" id="GO:0004364">
    <property type="term" value="F:glutathione transferase activity"/>
    <property type="evidence" value="ECO:0007669"/>
    <property type="project" value="InterPro"/>
</dbReference>
<dbReference type="SFLD" id="SFLDS00019">
    <property type="entry name" value="Glutathione_Transferase_(cytos"/>
    <property type="match status" value="1"/>
</dbReference>
<dbReference type="InterPro" id="IPR036282">
    <property type="entry name" value="Glutathione-S-Trfase_C_sf"/>
</dbReference>
<evidence type="ECO:0000256" key="1">
    <source>
        <dbReference type="ARBA" id="ARBA00023002"/>
    </source>
</evidence>
<dbReference type="AlphaFoldDB" id="A0AAV0PNH2"/>
<name>A0AAV0PNH2_9ROSI</name>
<dbReference type="PROSITE" id="PS50405">
    <property type="entry name" value="GST_CTER"/>
    <property type="match status" value="1"/>
</dbReference>
<protein>
    <submittedName>
        <fullName evidence="5">Uncharacterized protein</fullName>
    </submittedName>
</protein>
<feature type="domain" description="GST C-terminal" evidence="4">
    <location>
        <begin position="89"/>
        <end position="234"/>
    </location>
</feature>
<dbReference type="PANTHER" id="PTHR44328">
    <property type="entry name" value="GLUTATHIONE S-TRANSFERASE L1"/>
    <property type="match status" value="1"/>
</dbReference>
<organism evidence="5 6">
    <name type="scientific">Linum tenue</name>
    <dbReference type="NCBI Taxonomy" id="586396"/>
    <lineage>
        <taxon>Eukaryota</taxon>
        <taxon>Viridiplantae</taxon>
        <taxon>Streptophyta</taxon>
        <taxon>Embryophyta</taxon>
        <taxon>Tracheophyta</taxon>
        <taxon>Spermatophyta</taxon>
        <taxon>Magnoliopsida</taxon>
        <taxon>eudicotyledons</taxon>
        <taxon>Gunneridae</taxon>
        <taxon>Pentapetalae</taxon>
        <taxon>rosids</taxon>
        <taxon>fabids</taxon>
        <taxon>Malpighiales</taxon>
        <taxon>Linaceae</taxon>
        <taxon>Linum</taxon>
    </lineage>
</organism>
<sequence length="256" mass="29312">MSTAASDKATPEKLTPVYGPTSEQPPLFDGTTRLYISYRCPFAQRVLITRNFKGLQDEIKLVPFNLRSRPDWYAEKVYSENKVPSLEHNGKIMGESIDLMKYLDSNFEGPSLLPDDATKKQFAEELLEYTDTFNGNVYAAFKGDVVSDVGPAVDYLEDALSKYSGPFFLGDQFSLADIAYIPFIERFEIFLSEVYQYNITEGRPNLAAWIQDINKLESYNLTKQIDPKEVVEYYSLRFLVIFFNQNTQAYVSYTSI</sequence>
<dbReference type="Gene3D" id="3.40.30.10">
    <property type="entry name" value="Glutaredoxin"/>
    <property type="match status" value="1"/>
</dbReference>
<feature type="domain" description="GST N-terminal" evidence="3">
    <location>
        <begin position="30"/>
        <end position="111"/>
    </location>
</feature>
<dbReference type="PANTHER" id="PTHR44328:SF6">
    <property type="entry name" value="GLUTATHIONE S-TRANSFERASE L1-RELATED"/>
    <property type="match status" value="1"/>
</dbReference>
<dbReference type="PRINTS" id="PR01625">
    <property type="entry name" value="GSTRNSFRASEO"/>
</dbReference>
<proteinExistence type="predicted"/>
<dbReference type="FunFam" id="3.40.30.10:FF:000091">
    <property type="entry name" value="Glutathione S-transferase L2, chloroplastic"/>
    <property type="match status" value="1"/>
</dbReference>
<dbReference type="PROSITE" id="PS50404">
    <property type="entry name" value="GST_NTER"/>
    <property type="match status" value="1"/>
</dbReference>
<reference evidence="5" key="1">
    <citation type="submission" date="2022-08" db="EMBL/GenBank/DDBJ databases">
        <authorList>
            <person name="Gutierrez-Valencia J."/>
        </authorList>
    </citation>
    <scope>NUCLEOTIDE SEQUENCE</scope>
</reference>
<dbReference type="GO" id="GO:0045174">
    <property type="term" value="F:glutathione dehydrogenase (ascorbate) activity"/>
    <property type="evidence" value="ECO:0007669"/>
    <property type="project" value="UniProtKB-ARBA"/>
</dbReference>
<dbReference type="SFLD" id="SFLDG00358">
    <property type="entry name" value="Main_(cytGST)"/>
    <property type="match status" value="1"/>
</dbReference>
<evidence type="ECO:0000313" key="5">
    <source>
        <dbReference type="EMBL" id="CAI0472488.1"/>
    </source>
</evidence>
<evidence type="ECO:0000256" key="2">
    <source>
        <dbReference type="SAM" id="MobiDB-lite"/>
    </source>
</evidence>
<dbReference type="Proteomes" id="UP001154282">
    <property type="component" value="Unassembled WGS sequence"/>
</dbReference>
<evidence type="ECO:0000313" key="6">
    <source>
        <dbReference type="Proteomes" id="UP001154282"/>
    </source>
</evidence>
<dbReference type="InterPro" id="IPR044629">
    <property type="entry name" value="GSTL1/2/3"/>
</dbReference>
<dbReference type="InterPro" id="IPR005442">
    <property type="entry name" value="GST_omega"/>
</dbReference>
<dbReference type="InterPro" id="IPR010987">
    <property type="entry name" value="Glutathione-S-Trfase_C-like"/>
</dbReference>
<dbReference type="InterPro" id="IPR040079">
    <property type="entry name" value="Glutathione_S-Trfase"/>
</dbReference>
<comment type="caution">
    <text evidence="5">The sequence shown here is derived from an EMBL/GenBank/DDBJ whole genome shotgun (WGS) entry which is preliminary data.</text>
</comment>
<evidence type="ECO:0000259" key="3">
    <source>
        <dbReference type="PROSITE" id="PS50404"/>
    </source>
</evidence>
<dbReference type="InterPro" id="IPR004045">
    <property type="entry name" value="Glutathione_S-Trfase_N"/>
</dbReference>
<gene>
    <name evidence="5" type="ORF">LITE_LOCUS39285</name>
</gene>
<dbReference type="Pfam" id="PF13417">
    <property type="entry name" value="GST_N_3"/>
    <property type="match status" value="1"/>
</dbReference>
<dbReference type="EMBL" id="CAMGYJ010000009">
    <property type="protein sequence ID" value="CAI0472488.1"/>
    <property type="molecule type" value="Genomic_DNA"/>
</dbReference>
<dbReference type="Pfam" id="PF13410">
    <property type="entry name" value="GST_C_2"/>
    <property type="match status" value="1"/>
</dbReference>
<accession>A0AAV0PNH2</accession>
<keyword evidence="6" id="KW-1185">Reference proteome</keyword>
<dbReference type="SUPFAM" id="SSF52833">
    <property type="entry name" value="Thioredoxin-like"/>
    <property type="match status" value="1"/>
</dbReference>